<dbReference type="EMBL" id="JANBQF010000407">
    <property type="protein sequence ID" value="KAJ2001433.1"/>
    <property type="molecule type" value="Genomic_DNA"/>
</dbReference>
<name>A0A9W8BGQ7_9FUNG</name>
<organism evidence="1 2">
    <name type="scientific">Coemansia thaxteri</name>
    <dbReference type="NCBI Taxonomy" id="2663907"/>
    <lineage>
        <taxon>Eukaryota</taxon>
        <taxon>Fungi</taxon>
        <taxon>Fungi incertae sedis</taxon>
        <taxon>Zoopagomycota</taxon>
        <taxon>Kickxellomycotina</taxon>
        <taxon>Kickxellomycetes</taxon>
        <taxon>Kickxellales</taxon>
        <taxon>Kickxellaceae</taxon>
        <taxon>Coemansia</taxon>
    </lineage>
</organism>
<dbReference type="AlphaFoldDB" id="A0A9W8BGQ7"/>
<gene>
    <name evidence="1" type="ORF">H4R26_004136</name>
</gene>
<evidence type="ECO:0000313" key="1">
    <source>
        <dbReference type="EMBL" id="KAJ2001433.1"/>
    </source>
</evidence>
<proteinExistence type="predicted"/>
<keyword evidence="2" id="KW-1185">Reference proteome</keyword>
<accession>A0A9W8BGQ7</accession>
<reference evidence="1" key="1">
    <citation type="submission" date="2022-07" db="EMBL/GenBank/DDBJ databases">
        <title>Phylogenomic reconstructions and comparative analyses of Kickxellomycotina fungi.</title>
        <authorList>
            <person name="Reynolds N.K."/>
            <person name="Stajich J.E."/>
            <person name="Barry K."/>
            <person name="Grigoriev I.V."/>
            <person name="Crous P."/>
            <person name="Smith M.E."/>
        </authorList>
    </citation>
    <scope>NUCLEOTIDE SEQUENCE</scope>
    <source>
        <strain evidence="1">IMI 214461</strain>
    </source>
</reference>
<dbReference type="OrthoDB" id="5569684at2759"/>
<comment type="caution">
    <text evidence="1">The sequence shown here is derived from an EMBL/GenBank/DDBJ whole genome shotgun (WGS) entry which is preliminary data.</text>
</comment>
<dbReference type="Proteomes" id="UP001150907">
    <property type="component" value="Unassembled WGS sequence"/>
</dbReference>
<sequence length="779" mass="85036">MLTALALWDLLGAEHCPLALERVMLPEDTENCTGAGLPAERNVCAQSAIRLCRRLKDLTSVDEFSSVAMSSLQVLGNIMGMRSHLVARDIAHLRLPHLYVREHIPRSIASLTQLTVQIGLGQLMLEPRLLVHFTSRVRDGSILQSPAMLRAMQMWLDIIGFVLRYSSLRTHSGVFVTASNASAISSKSIPGQLTFPDWWPLALAASAQCLNDAVAAPNDSALDISKLRLACIMPSHILSWYMHLPLSLDASSPALAKLFQPALESDNGRHGGLTNENIGAVNDNYALQQLHACLASFPQPNPPSQSASVVHPVYLLACRLWLNVKLFEQPLKATRDTHSQQLVLQICRDIWGISSDALHLLSRMVLTQPTMRGAFVALGLVGDFSRDVLVRLVSNQGYPGLLSRVLQARQNQLDIESARRLSLGNISDLVTIPQVEMRNEKNELEYRSDSDSDLGLPQPSSTTDVVDKLLADFAHASDCTKRRPTTEYYSMPMLGRLWIELIERLLKFPTSALFVRPVAASEPRSSSLSTTPAARALAGSHGELSEWLDDPGNILYATLTPLLAVRESLVLPKHLTTHSSIDDVYAGDQIGSEEGPSVSNGPTALSNPNVNNGWQSQNSLINNGVDGGNVFEGLSGNTFNKALSNSAISDTNFINPSQSHVAGNNGPTTNGEGNMIGDFFGGGAAGFHRRDAVFNNYGYGHGRGGYAAPAYEHPAYVRPEVYVRPVVYDRPEVYARPVVYDRPVAYRRPESYGRPAEAYGGHYAGRVNHSFQDASIVQN</sequence>
<evidence type="ECO:0000313" key="2">
    <source>
        <dbReference type="Proteomes" id="UP001150907"/>
    </source>
</evidence>
<protein>
    <submittedName>
        <fullName evidence="1">Uncharacterized protein</fullName>
    </submittedName>
</protein>